<comment type="caution">
    <text evidence="7">The sequence shown here is derived from an EMBL/GenBank/DDBJ whole genome shotgun (WGS) entry which is preliminary data.</text>
</comment>
<evidence type="ECO:0000313" key="8">
    <source>
        <dbReference type="Proteomes" id="UP000612899"/>
    </source>
</evidence>
<dbReference type="PIRSF" id="PIRSF001227">
    <property type="entry name" value="Pen_acylase"/>
    <property type="match status" value="1"/>
</dbReference>
<evidence type="ECO:0000256" key="3">
    <source>
        <dbReference type="ARBA" id="ARBA00023145"/>
    </source>
</evidence>
<dbReference type="InterPro" id="IPR002692">
    <property type="entry name" value="S45"/>
</dbReference>
<dbReference type="PANTHER" id="PTHR34218">
    <property type="entry name" value="PEPTIDASE S45 PENICILLIN AMIDASE"/>
    <property type="match status" value="1"/>
</dbReference>
<protein>
    <submittedName>
        <fullName evidence="7">Penicillin amidase</fullName>
    </submittedName>
</protein>
<evidence type="ECO:0000256" key="6">
    <source>
        <dbReference type="SAM" id="Phobius"/>
    </source>
</evidence>
<dbReference type="InterPro" id="IPR043146">
    <property type="entry name" value="Penicillin_amidase_N_B-knob"/>
</dbReference>
<dbReference type="InterPro" id="IPR023343">
    <property type="entry name" value="Penicillin_amidase_dom1"/>
</dbReference>
<dbReference type="Gene3D" id="1.10.439.10">
    <property type="entry name" value="Penicillin Amidohydrolase, domain 1"/>
    <property type="match status" value="1"/>
</dbReference>
<keyword evidence="2" id="KW-0378">Hydrolase</keyword>
<keyword evidence="5" id="KW-0479">Metal-binding</keyword>
<keyword evidence="6" id="KW-1133">Transmembrane helix</keyword>
<dbReference type="Proteomes" id="UP000612899">
    <property type="component" value="Unassembled WGS sequence"/>
</dbReference>
<dbReference type="Gene3D" id="3.60.20.10">
    <property type="entry name" value="Glutamine Phosphoribosylpyrophosphate, subunit 1, domain 1"/>
    <property type="match status" value="1"/>
</dbReference>
<keyword evidence="5" id="KW-0106">Calcium</keyword>
<keyword evidence="3" id="KW-0865">Zymogen</keyword>
<comment type="cofactor">
    <cofactor evidence="5">
        <name>Ca(2+)</name>
        <dbReference type="ChEBI" id="CHEBI:29108"/>
    </cofactor>
    <text evidence="5">Binds 1 Ca(2+) ion per dimer.</text>
</comment>
<proteinExistence type="inferred from homology"/>
<feature type="binding site" evidence="5">
    <location>
        <position position="203"/>
    </location>
    <ligand>
        <name>Ca(2+)</name>
        <dbReference type="ChEBI" id="CHEBI:29108"/>
    </ligand>
</feature>
<evidence type="ECO:0000256" key="5">
    <source>
        <dbReference type="PIRSR" id="PIRSR001227-2"/>
    </source>
</evidence>
<comment type="similarity">
    <text evidence="1">Belongs to the peptidase S45 family.</text>
</comment>
<dbReference type="InterPro" id="IPR014395">
    <property type="entry name" value="Pen/GL7ACA/AHL_acylase"/>
</dbReference>
<dbReference type="GO" id="GO:0017000">
    <property type="term" value="P:antibiotic biosynthetic process"/>
    <property type="evidence" value="ECO:0007669"/>
    <property type="project" value="InterPro"/>
</dbReference>
<reference evidence="7" key="1">
    <citation type="submission" date="2021-01" db="EMBL/GenBank/DDBJ databases">
        <title>Whole genome shotgun sequence of Rhizocola hellebori NBRC 109834.</title>
        <authorList>
            <person name="Komaki H."/>
            <person name="Tamura T."/>
        </authorList>
    </citation>
    <scope>NUCLEOTIDE SEQUENCE</scope>
    <source>
        <strain evidence="7">NBRC 109834</strain>
    </source>
</reference>
<sequence length="817" mass="89785">MKPSPRFWRILRRTAYSLLGIVMVFVLTVAGLGYKAVRDAFPQHEGTLQVKGLSAPVTVYRDQWGIPQLYAKTEADLMRAQGYTHAQDRFWEMDFRRHVTAGRVSELFGASQVETDTYLRTMGWRRVSEQEWPLLSEPTKAALTAYAEGVNAWLDEHPEGNSLEYSILGLQNSDYVIEKWHPIDSLSWLKAMAWDLRGNMEDEIRRMALLAKGLTKAQVDELYPAYPFDRNVPIVPGAPVAAASVTPMDVLPAAFGEGLSTLEASLAALPGLMGNADGDGIGSNSWVISGKLSGSGKPILANDPHLSPSQPGIWYQIGLHCECGLDVAGFSFSGVPGVIIGHNAKIAWGFTNLGPDVIDMYVEDLATAQLTSRTETIKVAGGKDVTITVRTGKHGPILSDASEDLRKLGGGKGIAIRWTALDPGRTGDAIMALNKAANWQDFRTAASLFEVPAQNMVYADVEGNIGYQSPGKIPVRGKGDGRYFAPGDDPAYDWTGYIPFEELPSVYNPPQGYLVTANQAVIGPQYPHLLTNDWSYGYRSQRLNDLISASGTSLTVDDVQRMQFDNKNGFAPTLVPLLTAIKREGLSKVEKEADGLLPKWNFMQGEDSPAAAYYNAIWRQLLLLTFDELGKEYAPNGGDRWFEVMRGLLSKPDSPWWDDQATPEVEKRDDMLARAMSAAVKELSDLLGESAGDWRWGALHTLTPTHATFGKSGIAPIEWLFNLSAQDTAGGASIVNATGWNAGKGYAVDAVPSMRMIVDLANVNESRWIQLTGNSGHPFHPNYSDQMELWRTGQTITFRFDRKSIEDEKTQTLTLTP</sequence>
<feature type="binding site" evidence="5">
    <location>
        <position position="359"/>
    </location>
    <ligand>
        <name>Ca(2+)</name>
        <dbReference type="ChEBI" id="CHEBI:29108"/>
    </ligand>
</feature>
<dbReference type="InterPro" id="IPR043147">
    <property type="entry name" value="Penicillin_amidase_A-knob"/>
</dbReference>
<gene>
    <name evidence="7" type="ORF">Rhe02_74280</name>
</gene>
<accession>A0A8J3QEP7</accession>
<organism evidence="7 8">
    <name type="scientific">Rhizocola hellebori</name>
    <dbReference type="NCBI Taxonomy" id="1392758"/>
    <lineage>
        <taxon>Bacteria</taxon>
        <taxon>Bacillati</taxon>
        <taxon>Actinomycetota</taxon>
        <taxon>Actinomycetes</taxon>
        <taxon>Micromonosporales</taxon>
        <taxon>Micromonosporaceae</taxon>
        <taxon>Rhizocola</taxon>
    </lineage>
</organism>
<feature type="transmembrane region" description="Helical" evidence="6">
    <location>
        <begin position="15"/>
        <end position="34"/>
    </location>
</feature>
<keyword evidence="6" id="KW-0472">Membrane</keyword>
<evidence type="ECO:0000256" key="1">
    <source>
        <dbReference type="ARBA" id="ARBA00006586"/>
    </source>
</evidence>
<dbReference type="GO" id="GO:0016811">
    <property type="term" value="F:hydrolase activity, acting on carbon-nitrogen (but not peptide) bonds, in linear amides"/>
    <property type="evidence" value="ECO:0007669"/>
    <property type="project" value="InterPro"/>
</dbReference>
<feature type="binding site" evidence="5">
    <location>
        <position position="356"/>
    </location>
    <ligand>
        <name>Ca(2+)</name>
        <dbReference type="ChEBI" id="CHEBI:29108"/>
    </ligand>
</feature>
<keyword evidence="8" id="KW-1185">Reference proteome</keyword>
<evidence type="ECO:0000313" key="7">
    <source>
        <dbReference type="EMBL" id="GIH09361.1"/>
    </source>
</evidence>
<dbReference type="CDD" id="cd03747">
    <property type="entry name" value="Ntn_PGA_like"/>
    <property type="match status" value="1"/>
</dbReference>
<dbReference type="Gene3D" id="2.30.120.10">
    <property type="match status" value="1"/>
</dbReference>
<dbReference type="GO" id="GO:0046872">
    <property type="term" value="F:metal ion binding"/>
    <property type="evidence" value="ECO:0007669"/>
    <property type="project" value="UniProtKB-KW"/>
</dbReference>
<evidence type="ECO:0000256" key="2">
    <source>
        <dbReference type="ARBA" id="ARBA00022801"/>
    </source>
</evidence>
<dbReference type="Gene3D" id="1.10.1400.10">
    <property type="match status" value="1"/>
</dbReference>
<keyword evidence="6" id="KW-0812">Transmembrane</keyword>
<dbReference type="InterPro" id="IPR029055">
    <property type="entry name" value="Ntn_hydrolases_N"/>
</dbReference>
<dbReference type="SUPFAM" id="SSF56235">
    <property type="entry name" value="N-terminal nucleophile aminohydrolases (Ntn hydrolases)"/>
    <property type="match status" value="1"/>
</dbReference>
<dbReference type="EMBL" id="BONY01000066">
    <property type="protein sequence ID" value="GIH09361.1"/>
    <property type="molecule type" value="Genomic_DNA"/>
</dbReference>
<feature type="active site" description="Nucleophile" evidence="4">
    <location>
        <position position="283"/>
    </location>
</feature>
<evidence type="ECO:0000256" key="4">
    <source>
        <dbReference type="PIRSR" id="PIRSR001227-1"/>
    </source>
</evidence>
<name>A0A8J3QEP7_9ACTN</name>
<dbReference type="Pfam" id="PF01804">
    <property type="entry name" value="Penicil_amidase"/>
    <property type="match status" value="1"/>
</dbReference>
<dbReference type="AlphaFoldDB" id="A0A8J3QEP7"/>
<dbReference type="PANTHER" id="PTHR34218:SF4">
    <property type="entry name" value="ACYL-HOMOSERINE LACTONE ACYLASE QUIP"/>
    <property type="match status" value="1"/>
</dbReference>